<sequence length="138" mass="15251">MNTSLFLCLLLGLTAACPWTVPLPISLWGVFGTRPCWNRFCHKLASGGEILVKLSTAIRVCSDSNWLGGSGRDIFKCESDGYCCGHLTPSWRFPGPADQVPSISITAFHHLPPLNMRRNLLHLGNCSYGRHDDTHQRG</sequence>
<evidence type="ECO:0000256" key="1">
    <source>
        <dbReference type="SAM" id="SignalP"/>
    </source>
</evidence>
<evidence type="ECO:0000313" key="2">
    <source>
        <dbReference type="EMBL" id="EWM29489.1"/>
    </source>
</evidence>
<organism evidence="2 3">
    <name type="scientific">Nannochloropsis gaditana</name>
    <dbReference type="NCBI Taxonomy" id="72520"/>
    <lineage>
        <taxon>Eukaryota</taxon>
        <taxon>Sar</taxon>
        <taxon>Stramenopiles</taxon>
        <taxon>Ochrophyta</taxon>
        <taxon>Eustigmatophyceae</taxon>
        <taxon>Eustigmatales</taxon>
        <taxon>Monodopsidaceae</taxon>
        <taxon>Nannochloropsis</taxon>
    </lineage>
</organism>
<comment type="caution">
    <text evidence="2">The sequence shown here is derived from an EMBL/GenBank/DDBJ whole genome shotgun (WGS) entry which is preliminary data.</text>
</comment>
<proteinExistence type="predicted"/>
<accession>W7U977</accession>
<gene>
    <name evidence="2" type="ORF">Naga_101322g2</name>
</gene>
<dbReference type="Proteomes" id="UP000019335">
    <property type="component" value="Chromosome 2"/>
</dbReference>
<evidence type="ECO:0000313" key="3">
    <source>
        <dbReference type="Proteomes" id="UP000019335"/>
    </source>
</evidence>
<dbReference type="EMBL" id="AZIL01000149">
    <property type="protein sequence ID" value="EWM29489.1"/>
    <property type="molecule type" value="Genomic_DNA"/>
</dbReference>
<protein>
    <submittedName>
        <fullName evidence="2">Uncharacterized protein</fullName>
    </submittedName>
</protein>
<feature type="signal peptide" evidence="1">
    <location>
        <begin position="1"/>
        <end position="16"/>
    </location>
</feature>
<feature type="chain" id="PRO_5004901577" evidence="1">
    <location>
        <begin position="17"/>
        <end position="138"/>
    </location>
</feature>
<keyword evidence="3" id="KW-1185">Reference proteome</keyword>
<dbReference type="AlphaFoldDB" id="W7U977"/>
<keyword evidence="1" id="KW-0732">Signal</keyword>
<reference evidence="2 3" key="1">
    <citation type="journal article" date="2014" name="Mol. Plant">
        <title>Chromosome Scale Genome Assembly and Transcriptome Profiling of Nannochloropsis gaditana in Nitrogen Depletion.</title>
        <authorList>
            <person name="Corteggiani Carpinelli E."/>
            <person name="Telatin A."/>
            <person name="Vitulo N."/>
            <person name="Forcato C."/>
            <person name="D'Angelo M."/>
            <person name="Schiavon R."/>
            <person name="Vezzi A."/>
            <person name="Giacometti G.M."/>
            <person name="Morosinotto T."/>
            <person name="Valle G."/>
        </authorList>
    </citation>
    <scope>NUCLEOTIDE SEQUENCE [LARGE SCALE GENOMIC DNA]</scope>
    <source>
        <strain evidence="2 3">B-31</strain>
    </source>
</reference>
<name>W7U977_9STRA</name>